<dbReference type="Pfam" id="PF20250">
    <property type="entry name" value="FapA_N"/>
    <property type="match status" value="1"/>
</dbReference>
<dbReference type="PANTHER" id="PTHR38032">
    <property type="entry name" value="POLYMERASE-RELATED"/>
    <property type="match status" value="1"/>
</dbReference>
<feature type="region of interest" description="Disordered" evidence="1">
    <location>
        <begin position="1"/>
        <end position="30"/>
    </location>
</feature>
<reference evidence="4" key="1">
    <citation type="submission" date="2020-02" db="EMBL/GenBank/DDBJ databases">
        <authorList>
            <person name="Meier V. D."/>
        </authorList>
    </citation>
    <scope>NUCLEOTIDE SEQUENCE</scope>
    <source>
        <strain evidence="4">AVDCRST_MAG77</strain>
    </source>
</reference>
<name>A0A6J4KES3_9CHLR</name>
<evidence type="ECO:0000256" key="1">
    <source>
        <dbReference type="SAM" id="MobiDB-lite"/>
    </source>
</evidence>
<feature type="domain" description="RNA-binding protein KhpB N-terminal" evidence="2">
    <location>
        <begin position="38"/>
        <end position="79"/>
    </location>
</feature>
<dbReference type="PANTHER" id="PTHR38032:SF1">
    <property type="entry name" value="RNA-BINDING PROTEIN KHPB N-TERMINAL DOMAIN-CONTAINING PROTEIN"/>
    <property type="match status" value="1"/>
</dbReference>
<gene>
    <name evidence="4" type="ORF">AVDCRST_MAG77-5893</name>
</gene>
<dbReference type="InterPro" id="IPR046865">
    <property type="entry name" value="FapA_b_solenoid"/>
</dbReference>
<dbReference type="Gene3D" id="3.30.30.80">
    <property type="entry name" value="probable RNA-binding protein from clostridium symbiosum atcc 14940"/>
    <property type="match status" value="1"/>
</dbReference>
<evidence type="ECO:0000259" key="3">
    <source>
        <dbReference type="Pfam" id="PF20250"/>
    </source>
</evidence>
<dbReference type="AlphaFoldDB" id="A0A6J4KES3"/>
<dbReference type="EMBL" id="CADCTC010000308">
    <property type="protein sequence ID" value="CAA9303751.1"/>
    <property type="molecule type" value="Genomic_DNA"/>
</dbReference>
<proteinExistence type="predicted"/>
<evidence type="ECO:0000259" key="2">
    <source>
        <dbReference type="Pfam" id="PF14804"/>
    </source>
</evidence>
<dbReference type="Pfam" id="PF14804">
    <property type="entry name" value="Jag_N"/>
    <property type="match status" value="1"/>
</dbReference>
<protein>
    <submittedName>
        <fullName evidence="4">Uncharacterized protein</fullName>
    </submittedName>
</protein>
<dbReference type="InterPro" id="IPR038247">
    <property type="entry name" value="Jag_N_dom_sf"/>
</dbReference>
<accession>A0A6J4KES3</accession>
<dbReference type="InterPro" id="IPR032782">
    <property type="entry name" value="KhpB_N"/>
</dbReference>
<dbReference type="InterPro" id="IPR005646">
    <property type="entry name" value="FapA"/>
</dbReference>
<dbReference type="Pfam" id="PF03961">
    <property type="entry name" value="FapA"/>
    <property type="match status" value="1"/>
</dbReference>
<evidence type="ECO:0000313" key="4">
    <source>
        <dbReference type="EMBL" id="CAA9303751.1"/>
    </source>
</evidence>
<sequence>MSTETSVPAPAAASAENGTSDGAATAVAPAPSAKTVLVEAPDEAKARAAAAGQLGVPETQLELRVVSRHKRGLFGLGGEAVTFEVTWRPQPARPAATQKPLPPQDEPARVEFTCERGRLSIAIHRPQGRGRATDITVIDKLTQGWPLDARDEAVIQQALRSMDGRPRVFATISPSVAPPEGAAAAVRVAKDEFTAWLIPWNPVALDAAQLFDLIGGAGIVEGLDEELVERLAGKVLDHPVVIARGQQPKDGKDASIEFVFEALLDEKAKEKAEAVQKDRVDFREMGAAAPSSVQPGDVLARKVPSVPAQDGFTVKGKPIPAKKAKEVELKRLAGQNTHVSEDGSAIVAATGGQASRVGEKIAVMPIHTVDGDVDFKSGNVYFEGNLQIRGGVKPGFKVTATGAVQVGGTLEGATIEAGGDVTINGGVVGQKEGVIRAGGAVSARFVQEADIHAGGSVTVASEIRESTVISETKVTVGGQGRIVGGLVRGRDEVEARIAGSPSATPTTIQAGWGEQLEVEVGDEMRIPRIAIRNDVQPGVLLTVAGASQRFTRQQVGGVWREKDGKLLYSAS</sequence>
<organism evidence="4">
    <name type="scientific">uncultured Chloroflexota bacterium</name>
    <dbReference type="NCBI Taxonomy" id="166587"/>
    <lineage>
        <taxon>Bacteria</taxon>
        <taxon>Bacillati</taxon>
        <taxon>Chloroflexota</taxon>
        <taxon>environmental samples</taxon>
    </lineage>
</organism>
<feature type="domain" description="Flagellar Assembly Protein A N-terminal region" evidence="3">
    <location>
        <begin position="186"/>
        <end position="355"/>
    </location>
</feature>
<dbReference type="InterPro" id="IPR046866">
    <property type="entry name" value="FapA_N"/>
</dbReference>